<dbReference type="AlphaFoldDB" id="A0A4Y5YCG4"/>
<accession>A0A4Y5YCG4</accession>
<feature type="transmembrane region" description="Helical" evidence="1">
    <location>
        <begin position="31"/>
        <end position="47"/>
    </location>
</feature>
<feature type="transmembrane region" description="Helical" evidence="1">
    <location>
        <begin position="68"/>
        <end position="88"/>
    </location>
</feature>
<keyword evidence="1" id="KW-0472">Membrane</keyword>
<gene>
    <name evidence="2" type="ORF">FH971_05245</name>
</gene>
<protein>
    <submittedName>
        <fullName evidence="2">Uncharacterized protein</fullName>
    </submittedName>
</protein>
<feature type="transmembrane region" description="Helical" evidence="1">
    <location>
        <begin position="94"/>
        <end position="112"/>
    </location>
</feature>
<evidence type="ECO:0000313" key="3">
    <source>
        <dbReference type="Proteomes" id="UP000319809"/>
    </source>
</evidence>
<dbReference type="RefSeq" id="WP_140233603.1">
    <property type="nucleotide sequence ID" value="NZ_CP041036.1"/>
</dbReference>
<dbReference type="KEGG" id="spol:FH971_05245"/>
<evidence type="ECO:0000313" key="2">
    <source>
        <dbReference type="EMBL" id="QDE30432.1"/>
    </source>
</evidence>
<keyword evidence="1" id="KW-0812">Transmembrane</keyword>
<dbReference type="EMBL" id="CP041036">
    <property type="protein sequence ID" value="QDE30432.1"/>
    <property type="molecule type" value="Genomic_DNA"/>
</dbReference>
<reference evidence="2 3" key="1">
    <citation type="submission" date="2019-06" db="EMBL/GenBank/DDBJ databases">
        <title>The genome of Shewanella sp. SM1901.</title>
        <authorList>
            <person name="Cha Q."/>
        </authorList>
    </citation>
    <scope>NUCLEOTIDE SEQUENCE [LARGE SCALE GENOMIC DNA]</scope>
    <source>
        <strain evidence="2 3">SM1901</strain>
    </source>
</reference>
<proteinExistence type="predicted"/>
<evidence type="ECO:0000256" key="1">
    <source>
        <dbReference type="SAM" id="Phobius"/>
    </source>
</evidence>
<dbReference type="Proteomes" id="UP000319809">
    <property type="component" value="Chromosome"/>
</dbReference>
<organism evidence="2 3">
    <name type="scientific">Shewanella polaris</name>
    <dbReference type="NCBI Taxonomy" id="2588449"/>
    <lineage>
        <taxon>Bacteria</taxon>
        <taxon>Pseudomonadati</taxon>
        <taxon>Pseudomonadota</taxon>
        <taxon>Gammaproteobacteria</taxon>
        <taxon>Alteromonadales</taxon>
        <taxon>Shewanellaceae</taxon>
        <taxon>Shewanella</taxon>
    </lineage>
</organism>
<sequence>MVIKPLYELLPFTYMIVGSMSIFLLEPNFTLIASVIVYLYGAHIYNLRSKNRRTDLKRKRKSGLLPETLYGLLPFIYVLTAVGIYRFYPRDSSTLFALCLTSYGLYLFLRRLSYRHHRLPRGIS</sequence>
<keyword evidence="1" id="KW-1133">Transmembrane helix</keyword>
<name>A0A4Y5YCG4_9GAMM</name>
<keyword evidence="3" id="KW-1185">Reference proteome</keyword>